<dbReference type="RefSeq" id="WP_376732325.1">
    <property type="nucleotide sequence ID" value="NZ_JAYMRP010000008.1"/>
</dbReference>
<comment type="caution">
    <text evidence="2">The sequence shown here is derived from an EMBL/GenBank/DDBJ whole genome shotgun (WGS) entry which is preliminary data.</text>
</comment>
<keyword evidence="3" id="KW-1185">Reference proteome</keyword>
<dbReference type="Pfam" id="PF13643">
    <property type="entry name" value="DUF4145"/>
    <property type="match status" value="1"/>
</dbReference>
<evidence type="ECO:0000313" key="2">
    <source>
        <dbReference type="EMBL" id="MFB8773481.1"/>
    </source>
</evidence>
<feature type="domain" description="DUF4145" evidence="1">
    <location>
        <begin position="125"/>
        <end position="201"/>
    </location>
</feature>
<accession>A0ABV5E9F6</accession>
<dbReference type="Proteomes" id="UP001585080">
    <property type="component" value="Unassembled WGS sequence"/>
</dbReference>
<proteinExistence type="predicted"/>
<name>A0ABV5E9F6_9ACTN</name>
<dbReference type="EMBL" id="JAYMRP010000008">
    <property type="protein sequence ID" value="MFB8773481.1"/>
    <property type="molecule type" value="Genomic_DNA"/>
</dbReference>
<dbReference type="InterPro" id="IPR025285">
    <property type="entry name" value="DUF4145"/>
</dbReference>
<organism evidence="2 3">
    <name type="scientific">Streptomyces broussonetiae</name>
    <dbReference type="NCBI Taxonomy" id="2686304"/>
    <lineage>
        <taxon>Bacteria</taxon>
        <taxon>Bacillati</taxon>
        <taxon>Actinomycetota</taxon>
        <taxon>Actinomycetes</taxon>
        <taxon>Kitasatosporales</taxon>
        <taxon>Streptomycetaceae</taxon>
        <taxon>Streptomyces</taxon>
    </lineage>
</organism>
<evidence type="ECO:0000259" key="1">
    <source>
        <dbReference type="Pfam" id="PF13643"/>
    </source>
</evidence>
<evidence type="ECO:0000313" key="3">
    <source>
        <dbReference type="Proteomes" id="UP001585080"/>
    </source>
</evidence>
<gene>
    <name evidence="2" type="ORF">VSS16_12175</name>
</gene>
<reference evidence="2 3" key="1">
    <citation type="submission" date="2024-01" db="EMBL/GenBank/DDBJ databases">
        <title>Genome mining of biosynthetic gene clusters to explore secondary metabolites of Streptomyces sp.</title>
        <authorList>
            <person name="Baig A."/>
            <person name="Ajitkumar Shintre N."/>
            <person name="Kumar H."/>
            <person name="Anbarasu A."/>
            <person name="Ramaiah S."/>
        </authorList>
    </citation>
    <scope>NUCLEOTIDE SEQUENCE [LARGE SCALE GENOMIC DNA]</scope>
    <source>
        <strain evidence="2 3">A57</strain>
    </source>
</reference>
<sequence length="235" mass="25809">MNRFNNLDGPSPKLRKIAGECPHCLHHTTLVGTVHEELAGSGFQQEDLKVVRYLMTLRCDWCKKESTYLRLLTRQQQEYRGGSREVFHTIELNQVWPPLAPRELASEAPEAVREVFTEAAVAEAAGAFRLAGIGYRAAVEQIVKERGATGNNLHQRITGLAALGVSQDIVDAFHEARFVGNDAAHDALAYSAEEIADVAELITEAVLVLYVQPAQRARMAAQRAGRRAAAKQAAP</sequence>
<protein>
    <submittedName>
        <fullName evidence="2">DUF4145 domain-containing protein</fullName>
    </submittedName>
</protein>